<gene>
    <name evidence="1" type="ORF">FB45DRAFT_865374</name>
</gene>
<name>A0AAD7BZ26_9AGAR</name>
<organism evidence="1 2">
    <name type="scientific">Roridomyces roridus</name>
    <dbReference type="NCBI Taxonomy" id="1738132"/>
    <lineage>
        <taxon>Eukaryota</taxon>
        <taxon>Fungi</taxon>
        <taxon>Dikarya</taxon>
        <taxon>Basidiomycota</taxon>
        <taxon>Agaricomycotina</taxon>
        <taxon>Agaricomycetes</taxon>
        <taxon>Agaricomycetidae</taxon>
        <taxon>Agaricales</taxon>
        <taxon>Marasmiineae</taxon>
        <taxon>Mycenaceae</taxon>
        <taxon>Roridomyces</taxon>
    </lineage>
</organism>
<comment type="caution">
    <text evidence="1">The sequence shown here is derived from an EMBL/GenBank/DDBJ whole genome shotgun (WGS) entry which is preliminary data.</text>
</comment>
<dbReference type="AlphaFoldDB" id="A0AAD7BZ26"/>
<evidence type="ECO:0000313" key="1">
    <source>
        <dbReference type="EMBL" id="KAJ7634708.1"/>
    </source>
</evidence>
<dbReference type="Proteomes" id="UP001221142">
    <property type="component" value="Unassembled WGS sequence"/>
</dbReference>
<evidence type="ECO:0000313" key="2">
    <source>
        <dbReference type="Proteomes" id="UP001221142"/>
    </source>
</evidence>
<dbReference type="EMBL" id="JARKIF010000007">
    <property type="protein sequence ID" value="KAJ7634708.1"/>
    <property type="molecule type" value="Genomic_DNA"/>
</dbReference>
<accession>A0AAD7BZ26</accession>
<reference evidence="1" key="1">
    <citation type="submission" date="2023-03" db="EMBL/GenBank/DDBJ databases">
        <title>Massive genome expansion in bonnet fungi (Mycena s.s.) driven by repeated elements and novel gene families across ecological guilds.</title>
        <authorList>
            <consortium name="Lawrence Berkeley National Laboratory"/>
            <person name="Harder C.B."/>
            <person name="Miyauchi S."/>
            <person name="Viragh M."/>
            <person name="Kuo A."/>
            <person name="Thoen E."/>
            <person name="Andreopoulos B."/>
            <person name="Lu D."/>
            <person name="Skrede I."/>
            <person name="Drula E."/>
            <person name="Henrissat B."/>
            <person name="Morin E."/>
            <person name="Kohler A."/>
            <person name="Barry K."/>
            <person name="LaButti K."/>
            <person name="Morin E."/>
            <person name="Salamov A."/>
            <person name="Lipzen A."/>
            <person name="Mereny Z."/>
            <person name="Hegedus B."/>
            <person name="Baldrian P."/>
            <person name="Stursova M."/>
            <person name="Weitz H."/>
            <person name="Taylor A."/>
            <person name="Grigoriev I.V."/>
            <person name="Nagy L.G."/>
            <person name="Martin F."/>
            <person name="Kauserud H."/>
        </authorList>
    </citation>
    <scope>NUCLEOTIDE SEQUENCE</scope>
    <source>
        <strain evidence="1">9284</strain>
    </source>
</reference>
<proteinExistence type="predicted"/>
<sequence length="554" mass="61232">MAQSQPSLWALQCASAQGHRYNASNSLKSPAVGEPSVASNISAFTLASGTTVPAVRSPCAYEKKWYYNGITGSSDWPDLLYRSDYRTAPFVRPTGRFAQVPVKSVHGVFDTPLNAVWHVVGPEIRKILNDHAIGYSSIDTARFYTHGLSGEDEKGSLGPVVIWIGIAPGSTSPDTAHDVSLEILALLERNKVPEVVVEWRDAVIQRLAGTTTLFFHPFKDEDGNLIDKIYALANCHVLRENWTADYRWEEGGPEDYVRVCGLRRFQRGLADTTKATADALFEAELAARELIRHQATDDQSKVGLRKMERLEATLKRKNEDIQDLEDFHIEVTKNWSNLSLQRNIGRVLYAPAVRVDEAGTEYTADWGVFEVSKAKCGDGFGGNVVFLGSKFTPTQLKELFSRGPISFEYPDDGKLQVTVCAGELTLSMPNERDADGRRCLTVGKDGNSTDLTVGRYSGLQSFLRTETGVESMEVAVYNSGYSGVEPFSDKGDSGALVWYMAGKEAHIVGQLHTGVNIGGPSSIYVSYCTPGWWLLEQVKKEYKFADFFRTSWGT</sequence>
<protein>
    <submittedName>
        <fullName evidence="1">Uncharacterized protein</fullName>
    </submittedName>
</protein>
<keyword evidence="2" id="KW-1185">Reference proteome</keyword>